<reference evidence="1" key="1">
    <citation type="submission" date="2020-11" db="EMBL/GenBank/DDBJ databases">
        <authorList>
            <person name="Whiteford S."/>
        </authorList>
    </citation>
    <scope>NUCLEOTIDE SEQUENCE</scope>
</reference>
<proteinExistence type="predicted"/>
<evidence type="ECO:0000313" key="2">
    <source>
        <dbReference type="Proteomes" id="UP000653454"/>
    </source>
</evidence>
<protein>
    <submittedName>
        <fullName evidence="1">(diamondback moth) hypothetical protein</fullName>
    </submittedName>
</protein>
<name>A0A8S4G2Z7_PLUXY</name>
<comment type="caution">
    <text evidence="1">The sequence shown here is derived from an EMBL/GenBank/DDBJ whole genome shotgun (WGS) entry which is preliminary data.</text>
</comment>
<organism evidence="1 2">
    <name type="scientific">Plutella xylostella</name>
    <name type="common">Diamondback moth</name>
    <name type="synonym">Plutella maculipennis</name>
    <dbReference type="NCBI Taxonomy" id="51655"/>
    <lineage>
        <taxon>Eukaryota</taxon>
        <taxon>Metazoa</taxon>
        <taxon>Ecdysozoa</taxon>
        <taxon>Arthropoda</taxon>
        <taxon>Hexapoda</taxon>
        <taxon>Insecta</taxon>
        <taxon>Pterygota</taxon>
        <taxon>Neoptera</taxon>
        <taxon>Endopterygota</taxon>
        <taxon>Lepidoptera</taxon>
        <taxon>Glossata</taxon>
        <taxon>Ditrysia</taxon>
        <taxon>Yponomeutoidea</taxon>
        <taxon>Plutellidae</taxon>
        <taxon>Plutella</taxon>
    </lineage>
</organism>
<dbReference type="EMBL" id="CAJHNJ030000086">
    <property type="protein sequence ID" value="CAG9134820.1"/>
    <property type="molecule type" value="Genomic_DNA"/>
</dbReference>
<dbReference type="Proteomes" id="UP000653454">
    <property type="component" value="Unassembled WGS sequence"/>
</dbReference>
<evidence type="ECO:0000313" key="1">
    <source>
        <dbReference type="EMBL" id="CAG9134820.1"/>
    </source>
</evidence>
<accession>A0A8S4G2Z7</accession>
<keyword evidence="2" id="KW-1185">Reference proteome</keyword>
<dbReference type="OrthoDB" id="7060718at2759"/>
<gene>
    <name evidence="1" type="ORF">PLXY2_LOCUS13078</name>
</gene>
<sequence>MSKSFEAKSTWCWCKKPQQSAEPEYEDSVGSHVIIVDPAKIAYVQNWIDAHRRFFPSTAPPTPSRSQPKIQCNTSPYQYGRPEVNYFYTEPIDFSVRKDIKLPYIMKSPHPISPLRMLRK</sequence>
<dbReference type="AlphaFoldDB" id="A0A8S4G2Z7"/>